<dbReference type="InterPro" id="IPR016181">
    <property type="entry name" value="Acyl_CoA_acyltransferase"/>
</dbReference>
<accession>A0A495XHP9</accession>
<dbReference type="InterPro" id="IPR050832">
    <property type="entry name" value="Bact_Acetyltransf"/>
</dbReference>
<organism evidence="4 5">
    <name type="scientific">Saccharothrix variisporea</name>
    <dbReference type="NCBI Taxonomy" id="543527"/>
    <lineage>
        <taxon>Bacteria</taxon>
        <taxon>Bacillati</taxon>
        <taxon>Actinomycetota</taxon>
        <taxon>Actinomycetes</taxon>
        <taxon>Pseudonocardiales</taxon>
        <taxon>Pseudonocardiaceae</taxon>
        <taxon>Saccharothrix</taxon>
    </lineage>
</organism>
<dbReference type="GO" id="GO:0016747">
    <property type="term" value="F:acyltransferase activity, transferring groups other than amino-acyl groups"/>
    <property type="evidence" value="ECO:0007669"/>
    <property type="project" value="InterPro"/>
</dbReference>
<gene>
    <name evidence="4" type="ORF">DFJ66_5368</name>
</gene>
<dbReference type="Proteomes" id="UP000272729">
    <property type="component" value="Unassembled WGS sequence"/>
</dbReference>
<keyword evidence="1 4" id="KW-0808">Transferase</keyword>
<feature type="domain" description="N-acetyltransferase" evidence="3">
    <location>
        <begin position="120"/>
        <end position="278"/>
    </location>
</feature>
<comment type="caution">
    <text evidence="4">The sequence shown here is derived from an EMBL/GenBank/DDBJ whole genome shotgun (WGS) entry which is preliminary data.</text>
</comment>
<dbReference type="CDD" id="cd04301">
    <property type="entry name" value="NAT_SF"/>
    <property type="match status" value="1"/>
</dbReference>
<name>A0A495XHP9_9PSEU</name>
<evidence type="ECO:0000256" key="2">
    <source>
        <dbReference type="ARBA" id="ARBA00023315"/>
    </source>
</evidence>
<keyword evidence="5" id="KW-1185">Reference proteome</keyword>
<protein>
    <submittedName>
        <fullName evidence="4">Acetyltransferase (GNAT) family protein</fullName>
    </submittedName>
</protein>
<dbReference type="PROSITE" id="PS51186">
    <property type="entry name" value="GNAT"/>
    <property type="match status" value="1"/>
</dbReference>
<dbReference type="EMBL" id="RBXR01000001">
    <property type="protein sequence ID" value="RKT72063.1"/>
    <property type="molecule type" value="Genomic_DNA"/>
</dbReference>
<dbReference type="Pfam" id="PF00583">
    <property type="entry name" value="Acetyltransf_1"/>
    <property type="match status" value="1"/>
</dbReference>
<dbReference type="SUPFAM" id="SSF55729">
    <property type="entry name" value="Acyl-CoA N-acyltransferases (Nat)"/>
    <property type="match status" value="1"/>
</dbReference>
<evidence type="ECO:0000313" key="4">
    <source>
        <dbReference type="EMBL" id="RKT72063.1"/>
    </source>
</evidence>
<sequence length="278" mass="29949">MRTAAGYGSGYVPGMDPLLPATTPVPEPYSFTELTADALNATWGALRTHTLTWHPDADLDAQLRDWPLTGAGDYDTAALVTVPSRAVAAAEVLVRHGFAPLLVAAARRAGLGGPAGAPDVRIRRVGAADVDVAVSVNVEVVRYDSRFGMLNERPSTAARLRERIEARLTWDEPGLWLAERDGTPLGVLYYDMPPHADWIASQTSAAPAVYIGLLGVREAARGSGVGSALVAHTHRLLDEAGVAVSLLHHALPNPRSTPFWYSHGYRPLWTTWQRRPAL</sequence>
<dbReference type="InterPro" id="IPR000182">
    <property type="entry name" value="GNAT_dom"/>
</dbReference>
<proteinExistence type="predicted"/>
<evidence type="ECO:0000256" key="1">
    <source>
        <dbReference type="ARBA" id="ARBA00022679"/>
    </source>
</evidence>
<dbReference type="Gene3D" id="3.40.630.30">
    <property type="match status" value="1"/>
</dbReference>
<dbReference type="PANTHER" id="PTHR43877">
    <property type="entry name" value="AMINOALKYLPHOSPHONATE N-ACETYLTRANSFERASE-RELATED-RELATED"/>
    <property type="match status" value="1"/>
</dbReference>
<reference evidence="4 5" key="1">
    <citation type="submission" date="2018-10" db="EMBL/GenBank/DDBJ databases">
        <title>Sequencing the genomes of 1000 actinobacteria strains.</title>
        <authorList>
            <person name="Klenk H.-P."/>
        </authorList>
    </citation>
    <scope>NUCLEOTIDE SEQUENCE [LARGE SCALE GENOMIC DNA]</scope>
    <source>
        <strain evidence="4 5">DSM 43911</strain>
    </source>
</reference>
<evidence type="ECO:0000259" key="3">
    <source>
        <dbReference type="PROSITE" id="PS51186"/>
    </source>
</evidence>
<evidence type="ECO:0000313" key="5">
    <source>
        <dbReference type="Proteomes" id="UP000272729"/>
    </source>
</evidence>
<keyword evidence="2" id="KW-0012">Acyltransferase</keyword>
<dbReference type="AlphaFoldDB" id="A0A495XHP9"/>